<dbReference type="EMBL" id="LBMM01000937">
    <property type="protein sequence ID" value="KMQ97187.1"/>
    <property type="molecule type" value="Genomic_DNA"/>
</dbReference>
<evidence type="ECO:0000256" key="9">
    <source>
        <dbReference type="ARBA" id="ARBA00046435"/>
    </source>
</evidence>
<keyword evidence="3" id="KW-0963">Cytoplasm</keyword>
<dbReference type="PANTHER" id="PTHR14517:SF6">
    <property type="entry name" value="RE41410P"/>
    <property type="match status" value="1"/>
</dbReference>
<evidence type="ECO:0000256" key="8">
    <source>
        <dbReference type="ARBA" id="ARBA00023273"/>
    </source>
</evidence>
<feature type="coiled-coil region" evidence="10">
    <location>
        <begin position="198"/>
        <end position="227"/>
    </location>
</feature>
<dbReference type="PANTHER" id="PTHR14517">
    <property type="entry name" value="RIB43A-RELATED"/>
    <property type="match status" value="1"/>
</dbReference>
<keyword evidence="6" id="KW-0969">Cilium</keyword>
<organism evidence="11 12">
    <name type="scientific">Lasius niger</name>
    <name type="common">Black garden ant</name>
    <dbReference type="NCBI Taxonomy" id="67767"/>
    <lineage>
        <taxon>Eukaryota</taxon>
        <taxon>Metazoa</taxon>
        <taxon>Ecdysozoa</taxon>
        <taxon>Arthropoda</taxon>
        <taxon>Hexapoda</taxon>
        <taxon>Insecta</taxon>
        <taxon>Pterygota</taxon>
        <taxon>Neoptera</taxon>
        <taxon>Endopterygota</taxon>
        <taxon>Hymenoptera</taxon>
        <taxon>Apocrita</taxon>
        <taxon>Aculeata</taxon>
        <taxon>Formicoidea</taxon>
        <taxon>Formicidae</taxon>
        <taxon>Formicinae</taxon>
        <taxon>Lasius</taxon>
        <taxon>Lasius</taxon>
    </lineage>
</organism>
<protein>
    <submittedName>
        <fullName evidence="11">Rib43a-like with coiled-coils protein 2 protein</fullName>
    </submittedName>
</protein>
<feature type="coiled-coil region" evidence="10">
    <location>
        <begin position="69"/>
        <end position="105"/>
    </location>
</feature>
<comment type="subunit">
    <text evidence="9">Microtubule inner protein component of sperm flagellar doublet microtubules.</text>
</comment>
<sequence length="247" mass="29806">MLKFQQRATPEDLKIAASIERKRQLEEARKLRIFNPRIRKIGIDKAFLDKQVEEKQRQREWEQTEECQLDEALIRNSELAVHLERQQEEAEEQQHRRHCEAIQDEEDKKAEIYNHVTGDFLTEAREQAESTRGPYRPLADRYKGMTADELKVFRDAQLEQMEEIRKIKLEEKNMNEDWDRLMNSHLQVAYSYEHELNKRKSEFNKKIAEENLQLAEQQKLHQEYLNRVIYKNQPTAAFYEQFNKGTR</sequence>
<evidence type="ECO:0000313" key="12">
    <source>
        <dbReference type="Proteomes" id="UP000036403"/>
    </source>
</evidence>
<keyword evidence="8" id="KW-0966">Cell projection</keyword>
<dbReference type="AlphaFoldDB" id="A0A0J7L305"/>
<proteinExistence type="inferred from homology"/>
<keyword evidence="12" id="KW-1185">Reference proteome</keyword>
<keyword evidence="4" id="KW-0282">Flagellum</keyword>
<accession>A0A0J7L305</accession>
<dbReference type="OrthoDB" id="429119at2759"/>
<evidence type="ECO:0000256" key="6">
    <source>
        <dbReference type="ARBA" id="ARBA00023069"/>
    </source>
</evidence>
<dbReference type="Pfam" id="PF05914">
    <property type="entry name" value="RIB43A"/>
    <property type="match status" value="1"/>
</dbReference>
<comment type="caution">
    <text evidence="11">The sequence shown here is derived from an EMBL/GenBank/DDBJ whole genome shotgun (WGS) entry which is preliminary data.</text>
</comment>
<evidence type="ECO:0000256" key="3">
    <source>
        <dbReference type="ARBA" id="ARBA00022490"/>
    </source>
</evidence>
<evidence type="ECO:0000313" key="11">
    <source>
        <dbReference type="EMBL" id="KMQ97187.1"/>
    </source>
</evidence>
<name>A0A0J7L305_LASNI</name>
<comment type="similarity">
    <text evidence="2">Belongs to the RIB43A family.</text>
</comment>
<evidence type="ECO:0000256" key="1">
    <source>
        <dbReference type="ARBA" id="ARBA00004611"/>
    </source>
</evidence>
<dbReference type="STRING" id="67767.A0A0J7L305"/>
<dbReference type="Proteomes" id="UP000036403">
    <property type="component" value="Unassembled WGS sequence"/>
</dbReference>
<keyword evidence="5 10" id="KW-0175">Coiled coil</keyword>
<dbReference type="PaxDb" id="67767-A0A0J7L305"/>
<evidence type="ECO:0000256" key="7">
    <source>
        <dbReference type="ARBA" id="ARBA00023212"/>
    </source>
</evidence>
<evidence type="ECO:0000256" key="10">
    <source>
        <dbReference type="SAM" id="Coils"/>
    </source>
</evidence>
<evidence type="ECO:0000256" key="2">
    <source>
        <dbReference type="ARBA" id="ARBA00006875"/>
    </source>
</evidence>
<dbReference type="InterPro" id="IPR008805">
    <property type="entry name" value="RIB43A"/>
</dbReference>
<evidence type="ECO:0000256" key="5">
    <source>
        <dbReference type="ARBA" id="ARBA00023054"/>
    </source>
</evidence>
<gene>
    <name evidence="11" type="ORF">RF55_2484</name>
</gene>
<keyword evidence="7" id="KW-0206">Cytoskeleton</keyword>
<reference evidence="11 12" key="1">
    <citation type="submission" date="2015-04" db="EMBL/GenBank/DDBJ databases">
        <title>Lasius niger genome sequencing.</title>
        <authorList>
            <person name="Konorov E.A."/>
            <person name="Nikitin M.A."/>
            <person name="Kirill M.V."/>
            <person name="Chang P."/>
        </authorList>
    </citation>
    <scope>NUCLEOTIDE SEQUENCE [LARGE SCALE GENOMIC DNA]</scope>
    <source>
        <tissue evidence="11">Whole</tissue>
    </source>
</reference>
<comment type="subcellular location">
    <subcellularLocation>
        <location evidence="1">Cytoplasm</location>
        <location evidence="1">Cytoskeleton</location>
        <location evidence="1">Flagellum axoneme</location>
    </subcellularLocation>
</comment>
<evidence type="ECO:0000256" key="4">
    <source>
        <dbReference type="ARBA" id="ARBA00022846"/>
    </source>
</evidence>